<dbReference type="RefSeq" id="WP_214172057.1">
    <property type="nucleotide sequence ID" value="NZ_JAHCVJ010000005.1"/>
</dbReference>
<name>A0AAW4L6Z6_9BACT</name>
<accession>A0AAW4L6Z6</accession>
<feature type="chain" id="PRO_5043386081" evidence="1">
    <location>
        <begin position="31"/>
        <end position="116"/>
    </location>
</feature>
<gene>
    <name evidence="2" type="ORF">KI809_13340</name>
</gene>
<organism evidence="2 3">
    <name type="scientific">Geoanaerobacter pelophilus</name>
    <dbReference type="NCBI Taxonomy" id="60036"/>
    <lineage>
        <taxon>Bacteria</taxon>
        <taxon>Pseudomonadati</taxon>
        <taxon>Thermodesulfobacteriota</taxon>
        <taxon>Desulfuromonadia</taxon>
        <taxon>Geobacterales</taxon>
        <taxon>Geobacteraceae</taxon>
        <taxon>Geoanaerobacter</taxon>
    </lineage>
</organism>
<evidence type="ECO:0000313" key="2">
    <source>
        <dbReference type="EMBL" id="MBT0665285.1"/>
    </source>
</evidence>
<keyword evidence="1" id="KW-0732">Signal</keyword>
<evidence type="ECO:0000313" key="3">
    <source>
        <dbReference type="Proteomes" id="UP000811899"/>
    </source>
</evidence>
<proteinExistence type="predicted"/>
<dbReference type="AlphaFoldDB" id="A0AAW4L6Z6"/>
<protein>
    <submittedName>
        <fullName evidence="2">Uncharacterized protein</fullName>
    </submittedName>
</protein>
<comment type="caution">
    <text evidence="2">The sequence shown here is derived from an EMBL/GenBank/DDBJ whole genome shotgun (WGS) entry which is preliminary data.</text>
</comment>
<evidence type="ECO:0000256" key="1">
    <source>
        <dbReference type="SAM" id="SignalP"/>
    </source>
</evidence>
<keyword evidence="3" id="KW-1185">Reference proteome</keyword>
<reference evidence="2 3" key="1">
    <citation type="submission" date="2021-05" db="EMBL/GenBank/DDBJ databases">
        <title>The draft genome of Geobacter pelophilus DSM 12255.</title>
        <authorList>
            <person name="Xu Z."/>
            <person name="Masuda Y."/>
            <person name="Itoh H."/>
            <person name="Senoo K."/>
        </authorList>
    </citation>
    <scope>NUCLEOTIDE SEQUENCE [LARGE SCALE GENOMIC DNA]</scope>
    <source>
        <strain evidence="2 3">DSM 12255</strain>
    </source>
</reference>
<feature type="signal peptide" evidence="1">
    <location>
        <begin position="1"/>
        <end position="30"/>
    </location>
</feature>
<sequence>MKPRHISSCSFLSAILSAASLLLAPQSAFAETVTFTQTISQQNIDQANLQPHSLKKIRLAMDDDGNVMVRYGSVSVTFIYESGSNPQESRMQASSSATRQEVACLGGVSVKFGVAF</sequence>
<dbReference type="EMBL" id="JAHCVJ010000005">
    <property type="protein sequence ID" value="MBT0665285.1"/>
    <property type="molecule type" value="Genomic_DNA"/>
</dbReference>
<dbReference type="Proteomes" id="UP000811899">
    <property type="component" value="Unassembled WGS sequence"/>
</dbReference>